<evidence type="ECO:0000313" key="12">
    <source>
        <dbReference type="Proteomes" id="UP000663882"/>
    </source>
</evidence>
<keyword evidence="6" id="KW-0378">Hydrolase</keyword>
<comment type="caution">
    <text evidence="11">The sequence shown here is derived from an EMBL/GenBank/DDBJ whole genome shotgun (WGS) entry which is preliminary data.</text>
</comment>
<organism evidence="11 12">
    <name type="scientific">Rotaria sordida</name>
    <dbReference type="NCBI Taxonomy" id="392033"/>
    <lineage>
        <taxon>Eukaryota</taxon>
        <taxon>Metazoa</taxon>
        <taxon>Spiralia</taxon>
        <taxon>Gnathifera</taxon>
        <taxon>Rotifera</taxon>
        <taxon>Eurotatoria</taxon>
        <taxon>Bdelloidea</taxon>
        <taxon>Philodinida</taxon>
        <taxon>Philodinidae</taxon>
        <taxon>Rotaria</taxon>
    </lineage>
</organism>
<feature type="compositionally biased region" description="Polar residues" evidence="8">
    <location>
        <begin position="203"/>
        <end position="254"/>
    </location>
</feature>
<dbReference type="Gene3D" id="1.10.340.70">
    <property type="match status" value="1"/>
</dbReference>
<dbReference type="GO" id="GO:0006508">
    <property type="term" value="P:proteolysis"/>
    <property type="evidence" value="ECO:0007669"/>
    <property type="project" value="InterPro"/>
</dbReference>
<dbReference type="Gene3D" id="3.30.70.270">
    <property type="match status" value="2"/>
</dbReference>
<dbReference type="GO" id="GO:0015074">
    <property type="term" value="P:DNA integration"/>
    <property type="evidence" value="ECO:0007669"/>
    <property type="project" value="InterPro"/>
</dbReference>
<dbReference type="GO" id="GO:0004519">
    <property type="term" value="F:endonuclease activity"/>
    <property type="evidence" value="ECO:0007669"/>
    <property type="project" value="UniProtKB-KW"/>
</dbReference>
<feature type="region of interest" description="Disordered" evidence="8">
    <location>
        <begin position="1166"/>
        <end position="1194"/>
    </location>
</feature>
<accession>A0A815JRC9</accession>
<dbReference type="PROSITE" id="PS50994">
    <property type="entry name" value="INTEGRASE"/>
    <property type="match status" value="1"/>
</dbReference>
<name>A0A815JRC9_9BILA</name>
<feature type="domain" description="Reverse transcriptase" evidence="9">
    <location>
        <begin position="727"/>
        <end position="906"/>
    </location>
</feature>
<evidence type="ECO:0000256" key="7">
    <source>
        <dbReference type="ARBA" id="ARBA00022918"/>
    </source>
</evidence>
<dbReference type="EC" id="2.7.7.49" evidence="1"/>
<evidence type="ECO:0000313" key="11">
    <source>
        <dbReference type="EMBL" id="CAF1382902.1"/>
    </source>
</evidence>
<dbReference type="Gene3D" id="3.10.10.10">
    <property type="entry name" value="HIV Type 1 Reverse Transcriptase, subunit A, domain 1"/>
    <property type="match status" value="1"/>
</dbReference>
<dbReference type="InterPro" id="IPR041373">
    <property type="entry name" value="RT_RNaseH"/>
</dbReference>
<dbReference type="FunFam" id="1.10.340.70:FF:000001">
    <property type="entry name" value="Retrovirus-related Pol polyprotein from transposon gypsy-like Protein"/>
    <property type="match status" value="1"/>
</dbReference>
<dbReference type="OrthoDB" id="9908684at2759"/>
<evidence type="ECO:0000256" key="8">
    <source>
        <dbReference type="SAM" id="MobiDB-lite"/>
    </source>
</evidence>
<feature type="compositionally biased region" description="Basic and acidic residues" evidence="8">
    <location>
        <begin position="1175"/>
        <end position="1194"/>
    </location>
</feature>
<dbReference type="Gene3D" id="2.40.70.10">
    <property type="entry name" value="Acid Proteases"/>
    <property type="match status" value="1"/>
</dbReference>
<dbReference type="InterPro" id="IPR001969">
    <property type="entry name" value="Aspartic_peptidase_AS"/>
</dbReference>
<dbReference type="InterPro" id="IPR012337">
    <property type="entry name" value="RNaseH-like_sf"/>
</dbReference>
<dbReference type="GO" id="GO:0003964">
    <property type="term" value="F:RNA-directed DNA polymerase activity"/>
    <property type="evidence" value="ECO:0007669"/>
    <property type="project" value="UniProtKB-KW"/>
</dbReference>
<dbReference type="InterPro" id="IPR043502">
    <property type="entry name" value="DNA/RNA_pol_sf"/>
</dbReference>
<dbReference type="PANTHER" id="PTHR37984">
    <property type="entry name" value="PROTEIN CBG26694"/>
    <property type="match status" value="1"/>
</dbReference>
<dbReference type="PROSITE" id="PS00141">
    <property type="entry name" value="ASP_PROTEASE"/>
    <property type="match status" value="1"/>
</dbReference>
<dbReference type="CDD" id="cd01647">
    <property type="entry name" value="RT_LTR"/>
    <property type="match status" value="1"/>
</dbReference>
<dbReference type="EMBL" id="CAJNOO010004485">
    <property type="protein sequence ID" value="CAF1382902.1"/>
    <property type="molecule type" value="Genomic_DNA"/>
</dbReference>
<sequence>MSHTAQDSAMMICYRECLSNLDKFNGGEDQKVSQFINNIERIGRMINANDDILHCMCTAKLDGEVKRWYEDNMTLTKWENLKPALLERFTTSDSTSKIFEQLKERKQKSDETITSYYDAVIKLCREYDSSMSQKMMISWLQNGIKDSLKTQIKRQMKLLPESARTIQAFLKIAKDEQELQEEDSSELQATQSYLPYITNTVSTTAQQTRSNSERIPTSTYSPSRHTTYKQYAPSSNPLDSLKSQQKNYSSTSRPSPILHKRESHYSSINNSSRRQDVNVKPYSPTQYDSQRRPCDVCQRINHRTIDCYYKKLYGSGTRDGGHSSSKENPSTTNYTSPTSLTPIYIKVQVNNKQHQAIVDTGSAVTIINQQLLKTIYHKEFTYKKKLHKSANCSSINIIGEIQLEIKIQGHKTLILADVATNLITDLLLGNDWITANNVIIDSPQQCIYLTDNKRNILATATFVKPAHLQLPVLLTDEITLPPHSEKCVNIKVLSPTMNITEALFEPAAYLYSKQMLLTNALIKLEDNRSQVMILNANDRQKTLSKNTSLGYITYQSKANNYLILPVLTKNKTDRSTPITSNFYRRNNSFVSRSWIPSMNNKRKVQSTNFTCQMNDNIDPEHQCYVCQEQFLSRNDLQQHLRRTCYPSEMREQIGKLTQHIEDDKQQQQLQQLLWKHGKLFDIRQPSIIKATVHHAIETGTHPPTYTPPYRVSYKDEQIQREEIDKLLKQGIIEESTSPWSSPIVLVRKKDGSVRFCIDFRKLNNITTKDAFPMPRIDDIFDHLSHAEYYTTIDFKSGYFQVGLDPKDRPKTAFSTRDQHYQFTVLPQGVTNGPPAFQRIVSQILGPTRWQHSLAYLDDVIIYSPTFDQHLIHLDDVLNRLNNANFRLNVNKCQIAKTAIDFLGHHIEHSNIRPNADNIRALIETQQPTTAKEAFRFVKAAEYYRKFIPGFSTIAQPLYKYAPTTKEQRSQKSQSTLINLSDDEIHAFNELKRILTHDLVLRIPDQNLSFKIQTDASKIGIGAVLMQTHPNGDLPIAYLSKKLTTTQMNWPATEQECYAIIFAIEKWHKYLDGRSFIIETDHKPLLPFNMKKQLNSKCERWRLKLQQYQFTIRYIKGKHNTVADYLSRSPVDNASNDEDDYVPTKSRATQTEYDTIKPVIASVVTRAQAKQQQQNERNDRRLNDRSCNEQQSKRNVDPLIDRSCVRNREQQPMNTMQNRIIPFTYEQLRELQHQDEQTKYMMMNINDFNQYFIKDGMLMTKSLPQVPFVPKGRIRPDIIKIYHDTPANGAHFGRDRTIHKIQQRYFWPNMVADIRNHIKSCIPCLQNNHTRRKPPGALKPIKPPEGIWQLLTMDFHGPITPTTRQGNKYIITLTDVLSKFVITKAVRDCTATTAAHFIMEDVILKYGTPKCILTDNGTHFTASMMSELFKKIGVTHLYSTPYYPMTNGQIERYNATMDAKIAALSNENRTNWDEQLPFVTFNYNTSIHTTTGQIPFELMYGRTPILPFDQQEFNVMLAQDPKHVDKLKQYISTLAECTKKTIRQHQIKYKERYDRYRTNPTYKINDLVLIKINNTLSFTLLSLTTTTINNMSSHRHQLQSSFKKHDRSYYYISPLEKLDKLTQKYSPQKVSENNKYKKLYQDGECDLFKKPSSSYRYYYIHNETTINTLNDLIDYANEITTYTIDTEDQMQPPPQPSKGALIQVEFINLNGPSIILLIETLHLPPESSQLFEKIRQLCKIILSNNHRIYSWGEIKQEMKNFYTYNLFNIHDINRIKPKNIQEEFKKWFNRTYPTSTYRKTQPNDKYSLQLAVYLIFNEWLDKRMTLASWGCGIDTETTTFKNKKHQVIKDEEYIRQLMTLYAMNDCFSVTKLADHILPPDELSTPPTIIYEQISDDEDGQIKQNDNEQSINLCPINDDYDIEGVHVQDEFPMSNELNESHVVTPHALEEVHVRDELPNDIEMISDDDEQQASNINEQQYEIKKKLTRNQRKNRKKKLKRYFFKVERRVYHKFSITDIKRILINMNIHYLNLNVIGHTLCLAIKNKATRERVDNLLHDEMFTKEHYDRIHKKSHHH</sequence>
<evidence type="ECO:0000256" key="4">
    <source>
        <dbReference type="ARBA" id="ARBA00022722"/>
    </source>
</evidence>
<dbReference type="Gene3D" id="3.30.420.10">
    <property type="entry name" value="Ribonuclease H-like superfamily/Ribonuclease H"/>
    <property type="match status" value="1"/>
</dbReference>
<dbReference type="CDD" id="cd00303">
    <property type="entry name" value="retropepsin_like"/>
    <property type="match status" value="1"/>
</dbReference>
<evidence type="ECO:0000256" key="3">
    <source>
        <dbReference type="ARBA" id="ARBA00022695"/>
    </source>
</evidence>
<evidence type="ECO:0000259" key="9">
    <source>
        <dbReference type="PROSITE" id="PS50878"/>
    </source>
</evidence>
<feature type="region of interest" description="Disordered" evidence="8">
    <location>
        <begin position="316"/>
        <end position="335"/>
    </location>
</feature>
<dbReference type="SUPFAM" id="SSF56672">
    <property type="entry name" value="DNA/RNA polymerases"/>
    <property type="match status" value="1"/>
</dbReference>
<protein>
    <recommendedName>
        <fullName evidence="1">RNA-directed DNA polymerase</fullName>
        <ecNumber evidence="1">2.7.7.49</ecNumber>
    </recommendedName>
</protein>
<dbReference type="CDD" id="cd09274">
    <property type="entry name" value="RNase_HI_RT_Ty3"/>
    <property type="match status" value="1"/>
</dbReference>
<reference evidence="11" key="1">
    <citation type="submission" date="2021-02" db="EMBL/GenBank/DDBJ databases">
        <authorList>
            <person name="Nowell W R."/>
        </authorList>
    </citation>
    <scope>NUCLEOTIDE SEQUENCE</scope>
</reference>
<dbReference type="FunFam" id="3.10.20.370:FF:000001">
    <property type="entry name" value="Retrovirus-related Pol polyprotein from transposon 17.6-like protein"/>
    <property type="match status" value="1"/>
</dbReference>
<keyword evidence="3" id="KW-0548">Nucleotidyltransferase</keyword>
<dbReference type="Pfam" id="PF13975">
    <property type="entry name" value="gag-asp_proteas"/>
    <property type="match status" value="1"/>
</dbReference>
<evidence type="ECO:0000256" key="6">
    <source>
        <dbReference type="ARBA" id="ARBA00022801"/>
    </source>
</evidence>
<evidence type="ECO:0000259" key="10">
    <source>
        <dbReference type="PROSITE" id="PS50994"/>
    </source>
</evidence>
<proteinExistence type="predicted"/>
<feature type="domain" description="Integrase catalytic" evidence="10">
    <location>
        <begin position="1338"/>
        <end position="1502"/>
    </location>
</feature>
<keyword evidence="4" id="KW-0540">Nuclease</keyword>
<dbReference type="SUPFAM" id="SSF53098">
    <property type="entry name" value="Ribonuclease H-like"/>
    <property type="match status" value="1"/>
</dbReference>
<dbReference type="PROSITE" id="PS50878">
    <property type="entry name" value="RT_POL"/>
    <property type="match status" value="1"/>
</dbReference>
<dbReference type="Pfam" id="PF00078">
    <property type="entry name" value="RVT_1"/>
    <property type="match status" value="1"/>
</dbReference>
<evidence type="ECO:0000256" key="1">
    <source>
        <dbReference type="ARBA" id="ARBA00012493"/>
    </source>
</evidence>
<dbReference type="GO" id="GO:0004190">
    <property type="term" value="F:aspartic-type endopeptidase activity"/>
    <property type="evidence" value="ECO:0007669"/>
    <property type="project" value="InterPro"/>
</dbReference>
<dbReference type="Proteomes" id="UP000663882">
    <property type="component" value="Unassembled WGS sequence"/>
</dbReference>
<dbReference type="InterPro" id="IPR000477">
    <property type="entry name" value="RT_dom"/>
</dbReference>
<gene>
    <name evidence="11" type="ORF">RFH988_LOCUS33943</name>
</gene>
<keyword evidence="2" id="KW-0808">Transferase</keyword>
<feature type="region of interest" description="Disordered" evidence="8">
    <location>
        <begin position="203"/>
        <end position="290"/>
    </location>
</feature>
<dbReference type="SUPFAM" id="SSF50630">
    <property type="entry name" value="Acid proteases"/>
    <property type="match status" value="1"/>
</dbReference>
<dbReference type="InterPro" id="IPR043128">
    <property type="entry name" value="Rev_trsase/Diguanyl_cyclase"/>
</dbReference>
<dbReference type="Pfam" id="PF17917">
    <property type="entry name" value="RT_RNaseH"/>
    <property type="match status" value="1"/>
</dbReference>
<dbReference type="InterPro" id="IPR036397">
    <property type="entry name" value="RNaseH_sf"/>
</dbReference>
<dbReference type="InterPro" id="IPR021109">
    <property type="entry name" value="Peptidase_aspartic_dom_sf"/>
</dbReference>
<keyword evidence="5" id="KW-0255">Endonuclease</keyword>
<dbReference type="PANTHER" id="PTHR37984:SF5">
    <property type="entry name" value="PROTEIN NYNRIN-LIKE"/>
    <property type="match status" value="1"/>
</dbReference>
<dbReference type="InterPro" id="IPR050951">
    <property type="entry name" value="Retrovirus_Pol_polyprotein"/>
</dbReference>
<dbReference type="InterPro" id="IPR041588">
    <property type="entry name" value="Integrase_H2C2"/>
</dbReference>
<dbReference type="Pfam" id="PF17921">
    <property type="entry name" value="Integrase_H2C2"/>
    <property type="match status" value="1"/>
</dbReference>
<keyword evidence="7" id="KW-0695">RNA-directed DNA polymerase</keyword>
<dbReference type="Pfam" id="PF00665">
    <property type="entry name" value="rve"/>
    <property type="match status" value="1"/>
</dbReference>
<evidence type="ECO:0000256" key="5">
    <source>
        <dbReference type="ARBA" id="ARBA00022759"/>
    </source>
</evidence>
<dbReference type="FunFam" id="3.30.420.10:FF:000032">
    <property type="entry name" value="Retrovirus-related Pol polyprotein from transposon 297-like Protein"/>
    <property type="match status" value="1"/>
</dbReference>
<dbReference type="InterPro" id="IPR001584">
    <property type="entry name" value="Integrase_cat-core"/>
</dbReference>
<dbReference type="GO" id="GO:0003676">
    <property type="term" value="F:nucleic acid binding"/>
    <property type="evidence" value="ECO:0007669"/>
    <property type="project" value="InterPro"/>
</dbReference>
<evidence type="ECO:0000256" key="2">
    <source>
        <dbReference type="ARBA" id="ARBA00022679"/>
    </source>
</evidence>